<dbReference type="InterPro" id="IPR036291">
    <property type="entry name" value="NAD(P)-bd_dom_sf"/>
</dbReference>
<organism evidence="3 4">
    <name type="scientific">Microbacterium lushaniae</name>
    <dbReference type="NCBI Taxonomy" id="2614639"/>
    <lineage>
        <taxon>Bacteria</taxon>
        <taxon>Bacillati</taxon>
        <taxon>Actinomycetota</taxon>
        <taxon>Actinomycetes</taxon>
        <taxon>Micrococcales</taxon>
        <taxon>Microbacteriaceae</taxon>
        <taxon>Microbacterium</taxon>
    </lineage>
</organism>
<dbReference type="PANTHER" id="PTHR42760:SF133">
    <property type="entry name" value="3-OXOACYL-[ACYL-CARRIER-PROTEIN] REDUCTASE"/>
    <property type="match status" value="1"/>
</dbReference>
<sequence>MSSAPVALVTGCAKPDGMGAAIARRLAAEGRAVVVTDRSSGGIPNDGDVAAERPEDSLGELAAEIAAAGGSAASLLCDIGDEASVANTLEEVDRRFGRLDILVNNAAAPQGADRADILDVPLDAWETQLRVNLTGSFLMVRGAVALMRPRRYGRIVNISSMAALEAAGRSTAYSASKAGVLGLTRSLAMDVAGWGITVNAVCPGLVATSRSMLGRRGEDRHAAMRARGERIAVGRVGTTGDIAHVVAFLAHEDSGYLTGQAIAVDGGGMSPYTVGRPDVPQS</sequence>
<dbReference type="KEGG" id="mlz:F6J85_08885"/>
<name>A0A5J6L4A8_9MICO</name>
<dbReference type="PROSITE" id="PS00061">
    <property type="entry name" value="ADH_SHORT"/>
    <property type="match status" value="1"/>
</dbReference>
<dbReference type="PANTHER" id="PTHR42760">
    <property type="entry name" value="SHORT-CHAIN DEHYDROGENASES/REDUCTASES FAMILY MEMBER"/>
    <property type="match status" value="1"/>
</dbReference>
<evidence type="ECO:0000313" key="4">
    <source>
        <dbReference type="Proteomes" id="UP000325516"/>
    </source>
</evidence>
<dbReference type="EMBL" id="CP044232">
    <property type="protein sequence ID" value="QEW03206.1"/>
    <property type="molecule type" value="Genomic_DNA"/>
</dbReference>
<accession>A0A5J6L4A8</accession>
<dbReference type="InterPro" id="IPR002347">
    <property type="entry name" value="SDR_fam"/>
</dbReference>
<dbReference type="AlphaFoldDB" id="A0A5J6L4A8"/>
<protein>
    <submittedName>
        <fullName evidence="3">SDR family oxidoreductase</fullName>
    </submittedName>
</protein>
<dbReference type="PRINTS" id="PR00081">
    <property type="entry name" value="GDHRDH"/>
</dbReference>
<keyword evidence="2" id="KW-0560">Oxidoreductase</keyword>
<reference evidence="4" key="1">
    <citation type="submission" date="2019-09" db="EMBL/GenBank/DDBJ databases">
        <title>Mumia zhuanghuii sp. nov. isolated from the intestinal contents of plateau pika (Ochotona curzoniae) in the Qinghai-Tibet plateau of China.</title>
        <authorList>
            <person name="Tian Z."/>
        </authorList>
    </citation>
    <scope>NUCLEOTIDE SEQUENCE [LARGE SCALE GENOMIC DNA]</scope>
    <source>
        <strain evidence="4">L-031</strain>
    </source>
</reference>
<dbReference type="Pfam" id="PF13561">
    <property type="entry name" value="adh_short_C2"/>
    <property type="match status" value="1"/>
</dbReference>
<dbReference type="GO" id="GO:0016616">
    <property type="term" value="F:oxidoreductase activity, acting on the CH-OH group of donors, NAD or NADP as acceptor"/>
    <property type="evidence" value="ECO:0007669"/>
    <property type="project" value="TreeGrafter"/>
</dbReference>
<dbReference type="PRINTS" id="PR00080">
    <property type="entry name" value="SDRFAMILY"/>
</dbReference>
<dbReference type="FunFam" id="3.40.50.720:FF:000084">
    <property type="entry name" value="Short-chain dehydrogenase reductase"/>
    <property type="match status" value="1"/>
</dbReference>
<dbReference type="Gene3D" id="3.40.50.720">
    <property type="entry name" value="NAD(P)-binding Rossmann-like Domain"/>
    <property type="match status" value="1"/>
</dbReference>
<dbReference type="Proteomes" id="UP000325516">
    <property type="component" value="Chromosome"/>
</dbReference>
<dbReference type="InterPro" id="IPR020904">
    <property type="entry name" value="Sc_DH/Rdtase_CS"/>
</dbReference>
<evidence type="ECO:0000256" key="1">
    <source>
        <dbReference type="ARBA" id="ARBA00006484"/>
    </source>
</evidence>
<comment type="similarity">
    <text evidence="1">Belongs to the short-chain dehydrogenases/reductases (SDR) family.</text>
</comment>
<dbReference type="CDD" id="cd05233">
    <property type="entry name" value="SDR_c"/>
    <property type="match status" value="1"/>
</dbReference>
<dbReference type="SUPFAM" id="SSF51735">
    <property type="entry name" value="NAD(P)-binding Rossmann-fold domains"/>
    <property type="match status" value="1"/>
</dbReference>
<keyword evidence="4" id="KW-1185">Reference proteome</keyword>
<evidence type="ECO:0000313" key="3">
    <source>
        <dbReference type="EMBL" id="QEW03206.1"/>
    </source>
</evidence>
<dbReference type="RefSeq" id="WP_150924681.1">
    <property type="nucleotide sequence ID" value="NZ_CP044232.1"/>
</dbReference>
<gene>
    <name evidence="3" type="ORF">F6J85_08885</name>
</gene>
<evidence type="ECO:0000256" key="2">
    <source>
        <dbReference type="ARBA" id="ARBA00023002"/>
    </source>
</evidence>
<proteinExistence type="inferred from homology"/>